<sequence>MHFVPLSKWEVPSHISAISVGYDIGVTIILSQAHHQRFVRINSIQGNEKARVLSPMSVEENGRDTHQLIVPVIPIRVSLLSSIATKVFVPNFACNTETVLRTDKTAIAATGATVLGNGLRTLVTVDNKGLLSVYGWMDHLIQKSEPIMRSRIPRNPEKMCVFADPGNPHALLLGVSYLGRKLTFFRFNFKSALLEANLIK</sequence>
<reference evidence="2" key="1">
    <citation type="submission" date="2016-11" db="UniProtKB">
        <authorList>
            <consortium name="WormBaseParasite"/>
        </authorList>
    </citation>
    <scope>IDENTIFICATION</scope>
</reference>
<evidence type="ECO:0000313" key="2">
    <source>
        <dbReference type="WBParaSite" id="L893_g331.t1"/>
    </source>
</evidence>
<protein>
    <submittedName>
        <fullName evidence="2">MMS1_N domain-containing protein</fullName>
    </submittedName>
</protein>
<accession>A0A1I8A5L3</accession>
<proteinExistence type="predicted"/>
<keyword evidence="1" id="KW-1185">Reference proteome</keyword>
<dbReference type="Proteomes" id="UP000095287">
    <property type="component" value="Unplaced"/>
</dbReference>
<organism evidence="1 2">
    <name type="scientific">Steinernema glaseri</name>
    <dbReference type="NCBI Taxonomy" id="37863"/>
    <lineage>
        <taxon>Eukaryota</taxon>
        <taxon>Metazoa</taxon>
        <taxon>Ecdysozoa</taxon>
        <taxon>Nematoda</taxon>
        <taxon>Chromadorea</taxon>
        <taxon>Rhabditida</taxon>
        <taxon>Tylenchina</taxon>
        <taxon>Panagrolaimomorpha</taxon>
        <taxon>Strongyloidoidea</taxon>
        <taxon>Steinernematidae</taxon>
        <taxon>Steinernema</taxon>
    </lineage>
</organism>
<evidence type="ECO:0000313" key="1">
    <source>
        <dbReference type="Proteomes" id="UP000095287"/>
    </source>
</evidence>
<dbReference type="AlphaFoldDB" id="A0A1I8A5L3"/>
<dbReference type="WBParaSite" id="L893_g331.t1">
    <property type="protein sequence ID" value="L893_g331.t1"/>
    <property type="gene ID" value="L893_g331"/>
</dbReference>
<name>A0A1I8A5L3_9BILA</name>